<comment type="caution">
    <text evidence="2">The sequence shown here is derived from an EMBL/GenBank/DDBJ whole genome shotgun (WGS) entry which is preliminary data.</text>
</comment>
<feature type="transmembrane region" description="Helical" evidence="1">
    <location>
        <begin position="633"/>
        <end position="654"/>
    </location>
</feature>
<keyword evidence="1" id="KW-1133">Transmembrane helix</keyword>
<evidence type="ECO:0000256" key="1">
    <source>
        <dbReference type="SAM" id="Phobius"/>
    </source>
</evidence>
<name>A0AB34KP25_9PEZI</name>
<feature type="transmembrane region" description="Helical" evidence="1">
    <location>
        <begin position="739"/>
        <end position="762"/>
    </location>
</feature>
<feature type="transmembrane region" description="Helical" evidence="1">
    <location>
        <begin position="87"/>
        <end position="105"/>
    </location>
</feature>
<dbReference type="PANTHER" id="PTHR37544">
    <property type="entry name" value="SPRAY-RELATED"/>
    <property type="match status" value="1"/>
</dbReference>
<dbReference type="PANTHER" id="PTHR37544:SF3">
    <property type="entry name" value="SPRAY"/>
    <property type="match status" value="1"/>
</dbReference>
<dbReference type="Proteomes" id="UP000803884">
    <property type="component" value="Unassembled WGS sequence"/>
</dbReference>
<organism evidence="2 3">
    <name type="scientific">Cladosporium halotolerans</name>
    <dbReference type="NCBI Taxonomy" id="1052096"/>
    <lineage>
        <taxon>Eukaryota</taxon>
        <taxon>Fungi</taxon>
        <taxon>Dikarya</taxon>
        <taxon>Ascomycota</taxon>
        <taxon>Pezizomycotina</taxon>
        <taxon>Dothideomycetes</taxon>
        <taxon>Dothideomycetidae</taxon>
        <taxon>Cladosporiales</taxon>
        <taxon>Cladosporiaceae</taxon>
        <taxon>Cladosporium</taxon>
    </lineage>
</organism>
<dbReference type="RefSeq" id="XP_069229633.1">
    <property type="nucleotide sequence ID" value="XM_069373867.1"/>
</dbReference>
<dbReference type="GeneID" id="96006705"/>
<feature type="transmembrane region" description="Helical" evidence="1">
    <location>
        <begin position="674"/>
        <end position="693"/>
    </location>
</feature>
<dbReference type="Pfam" id="PF11915">
    <property type="entry name" value="DUF3433"/>
    <property type="match status" value="2"/>
</dbReference>
<feature type="transmembrane region" description="Helical" evidence="1">
    <location>
        <begin position="514"/>
        <end position="537"/>
    </location>
</feature>
<keyword evidence="3" id="KW-1185">Reference proteome</keyword>
<dbReference type="EMBL" id="JAAQHG020000014">
    <property type="protein sequence ID" value="KAL1586528.1"/>
    <property type="molecule type" value="Genomic_DNA"/>
</dbReference>
<feature type="transmembrane region" description="Helical" evidence="1">
    <location>
        <begin position="40"/>
        <end position="60"/>
    </location>
</feature>
<evidence type="ECO:0000313" key="2">
    <source>
        <dbReference type="EMBL" id="KAL1586528.1"/>
    </source>
</evidence>
<protein>
    <submittedName>
        <fullName evidence="2">Uncharacterized protein</fullName>
    </submittedName>
</protein>
<dbReference type="AlphaFoldDB" id="A0AB34KP25"/>
<proteinExistence type="predicted"/>
<keyword evidence="1" id="KW-0472">Membrane</keyword>
<sequence>MNRINSLFRDASKKAPSATVEAVPEIKGQQWKPMTLRRPFLLTIIAITLALIALIQVLVIKDRQNDGLLFAPDIGEVGAFDTFLHRYLPTIVAVLYSIAWTWVDLDTKRIEPYRQLSKPGGATGRDSLLLHYPYDFLGFVPFTSFKRKHWTVFTSSCALILVAWGVTPLQGAIFATDTVTKSVSEPMQLAQNYLSIADQAAEVTANYTYSASNIVWLGERLPSFMTREAALMSFKPEDVEVLQTEDTLTARTTSFSVDITCEDPVLNRTGETLASSQGCLVPLPFGPDGTDIVHEPGRSYDVKRFSAFYAGTQNYDGLADFYLSPYCPEDVKDVFLVAFTENRQTDVDPPNPVTRLFCQPYYFQQDVTATVRRVDGSILNVSDAGPKSPMPQRMFNTSLHEWQVNVASQQNMVRSTIPSTEWPEQGRQLSETELTLTPEYEKSSKIIGLALGASQKPLEEYLDPGTLAESFQSIHRLLFARAMIDVLSIDYNDAMLVNGTRNYQTEAIRIVPGFAYVVEALLGLIAILAILLLTLNWGNLLKLETDPESVIALMALISCEGTILKQFSEHDQSGPKRLERETAECTYALDSASSNGFHTLKLIESTDYAIESDQAYNKVEDTQREYPAELSRTAGTCFVLAMAAILAAVAYLYHAGKKHGLALPSENRFVRQMVENYVPTIIATVIEPIWILLNRIVCTLQPFEGLRSGKASIKRSISLNYTSLPPQMTLLKALKARHFTLAAVCVLALLANVLAVAFSGMFNERSADISHAAFAMPIYEASLRSETGNITRSGPNAFYAAMANFTSATPMPPWTDDEAFYLPISLPTDVESSDRFQVETSSFGLDLKCQSAQTGSFTWNLTVPSLEEMDYMYANITVAIPQKSDSIMCRTEKMNVGKSIDPMPCSKQSMALEVILPLGPDTGPDVESSDGCRQLILGLWSRKTAGQLCSNDSYALTETDATSFICKPTLTRRLANVTVTGDGTVSDVQYDTMSEHASVDGAEPLIAKALQSLSHREISKYDFLYSYGGTWHNDSYPSSWDSYVMMNMDPYSGFLNPTLPPPDFDAAAALFSKAYRKVFAIWLSQNQGEIMTPAGGDSTTIIGRILKPEERIMVSKSMVILSVTILALYITTACVVYARQPAKFLPRMPITIASDIALFAASKAVAEIDPTLARDRLLGLEEMKFGYGAFIGTDGESHVGIEKAPFVIPSR</sequence>
<keyword evidence="1" id="KW-0812">Transmembrane</keyword>
<evidence type="ECO:0000313" key="3">
    <source>
        <dbReference type="Proteomes" id="UP000803884"/>
    </source>
</evidence>
<gene>
    <name evidence="2" type="ORF">WHR41_05262</name>
</gene>
<dbReference type="InterPro" id="IPR021840">
    <property type="entry name" value="DUF3433"/>
</dbReference>
<reference evidence="2 3" key="1">
    <citation type="journal article" date="2020" name="Microbiol. Resour. Announc.">
        <title>Draft Genome Sequence of a Cladosporium Species Isolated from the Mesophotic Ascidian Didemnum maculosum.</title>
        <authorList>
            <person name="Gioti A."/>
            <person name="Siaperas R."/>
            <person name="Nikolaivits E."/>
            <person name="Le Goff G."/>
            <person name="Ouazzani J."/>
            <person name="Kotoulas G."/>
            <person name="Topakas E."/>
        </authorList>
    </citation>
    <scope>NUCLEOTIDE SEQUENCE [LARGE SCALE GENOMIC DNA]</scope>
    <source>
        <strain evidence="2 3">TM138-S3</strain>
    </source>
</reference>
<feature type="transmembrane region" description="Helical" evidence="1">
    <location>
        <begin position="1118"/>
        <end position="1138"/>
    </location>
</feature>
<accession>A0AB34KP25</accession>